<dbReference type="AlphaFoldDB" id="A0A2H3KIL5"/>
<dbReference type="InterPro" id="IPR050564">
    <property type="entry name" value="F420-G6PD/mer"/>
</dbReference>
<proteinExistence type="predicted"/>
<dbReference type="PANTHER" id="PTHR43244:SF2">
    <property type="entry name" value="CONSERVED HYPOTHETICAL ALANINE AND PROLINE-RICH PROTEIN"/>
    <property type="match status" value="1"/>
</dbReference>
<protein>
    <submittedName>
        <fullName evidence="2">LLM class F420-dependent oxidoreductase</fullName>
    </submittedName>
</protein>
<organism evidence="2 3">
    <name type="scientific">Candidatus Chloroploca asiatica</name>
    <dbReference type="NCBI Taxonomy" id="1506545"/>
    <lineage>
        <taxon>Bacteria</taxon>
        <taxon>Bacillati</taxon>
        <taxon>Chloroflexota</taxon>
        <taxon>Chloroflexia</taxon>
        <taxon>Chloroflexales</taxon>
        <taxon>Chloroflexineae</taxon>
        <taxon>Oscillochloridaceae</taxon>
        <taxon>Candidatus Chloroploca</taxon>
    </lineage>
</organism>
<dbReference type="InterPro" id="IPR019919">
    <property type="entry name" value="Lucif-like_OxRdtase_MSMEG_2256"/>
</dbReference>
<dbReference type="CDD" id="cd01097">
    <property type="entry name" value="Tetrahydromethanopterin_reductase"/>
    <property type="match status" value="1"/>
</dbReference>
<dbReference type="SUPFAM" id="SSF51679">
    <property type="entry name" value="Bacterial luciferase-like"/>
    <property type="match status" value="1"/>
</dbReference>
<dbReference type="GO" id="GO:0016705">
    <property type="term" value="F:oxidoreductase activity, acting on paired donors, with incorporation or reduction of molecular oxygen"/>
    <property type="evidence" value="ECO:0007669"/>
    <property type="project" value="InterPro"/>
</dbReference>
<comment type="caution">
    <text evidence="2">The sequence shown here is derived from an EMBL/GenBank/DDBJ whole genome shotgun (WGS) entry which is preliminary data.</text>
</comment>
<dbReference type="EMBL" id="LYXE01000127">
    <property type="protein sequence ID" value="PDV97699.1"/>
    <property type="molecule type" value="Genomic_DNA"/>
</dbReference>
<sequence length="340" mass="37320">MLLDVAVPVDANPLPTAVELARAAESIGFAALWTPETGHNGFLPLVLAAEHTSRMTLGTAVAIAFPRSPMITAQLAWDLAAYSQGRFVLGLGTQVRAHIERRFSANFDQPVARLRDYILALQAIWTCWQTGGPLRYRGEFYQHTLMSPFFNPGPIEHPTIPIYIAGVNSGLAQLAGELCDGFHAHPLNSARYLSEVLRPQIAAGAAKAGRDPSACMLAGSSFVITGAEPKQRERLRHFVRQQLAFYGSTPSYRPVLECHGWGAVGEQLSQLASQQRWTDMPALITDEMVATFAVEADPADLGAALRARYEGLLDRVALYIPFVPGQMDDFWRQLVQTVHR</sequence>
<keyword evidence="3" id="KW-1185">Reference proteome</keyword>
<dbReference type="Gene3D" id="3.20.20.30">
    <property type="entry name" value="Luciferase-like domain"/>
    <property type="match status" value="1"/>
</dbReference>
<evidence type="ECO:0000313" key="3">
    <source>
        <dbReference type="Proteomes" id="UP000220922"/>
    </source>
</evidence>
<dbReference type="InterPro" id="IPR036661">
    <property type="entry name" value="Luciferase-like_sf"/>
</dbReference>
<feature type="domain" description="Luciferase-like" evidence="1">
    <location>
        <begin position="12"/>
        <end position="312"/>
    </location>
</feature>
<dbReference type="Proteomes" id="UP000220922">
    <property type="component" value="Unassembled WGS sequence"/>
</dbReference>
<dbReference type="OrthoDB" id="3284378at2"/>
<reference evidence="2 3" key="1">
    <citation type="submission" date="2016-05" db="EMBL/GenBank/DDBJ databases">
        <authorList>
            <person name="Lavstsen T."/>
            <person name="Jespersen J.S."/>
        </authorList>
    </citation>
    <scope>NUCLEOTIDE SEQUENCE [LARGE SCALE GENOMIC DNA]</scope>
    <source>
        <strain evidence="2 3">B7-9</strain>
    </source>
</reference>
<evidence type="ECO:0000313" key="2">
    <source>
        <dbReference type="EMBL" id="PDV97699.1"/>
    </source>
</evidence>
<dbReference type="Pfam" id="PF00296">
    <property type="entry name" value="Bac_luciferase"/>
    <property type="match status" value="1"/>
</dbReference>
<dbReference type="InterPro" id="IPR011251">
    <property type="entry name" value="Luciferase-like_dom"/>
</dbReference>
<dbReference type="NCBIfam" id="TIGR03617">
    <property type="entry name" value="F420_MSMEG_2256"/>
    <property type="match status" value="1"/>
</dbReference>
<name>A0A2H3KIL5_9CHLR</name>
<dbReference type="PANTHER" id="PTHR43244">
    <property type="match status" value="1"/>
</dbReference>
<gene>
    <name evidence="2" type="ORF">A9Q02_04420</name>
</gene>
<dbReference type="RefSeq" id="WP_097654329.1">
    <property type="nucleotide sequence ID" value="NZ_LYXE01000127.1"/>
</dbReference>
<evidence type="ECO:0000259" key="1">
    <source>
        <dbReference type="Pfam" id="PF00296"/>
    </source>
</evidence>
<accession>A0A2H3KIL5</accession>